<dbReference type="AlphaFoldDB" id="A0AA86NDY5"/>
<dbReference type="EMBL" id="CATOUU010000147">
    <property type="protein sequence ID" value="CAI9918037.1"/>
    <property type="molecule type" value="Genomic_DNA"/>
</dbReference>
<comment type="caution">
    <text evidence="1">The sequence shown here is derived from an EMBL/GenBank/DDBJ whole genome shotgun (WGS) entry which is preliminary data.</text>
</comment>
<protein>
    <submittedName>
        <fullName evidence="2">Hypothetical_protein</fullName>
    </submittedName>
</protein>
<sequence length="121" mass="14402">MYLYYIWFPFTLPLRTDGIVPVQRFSQRINYNLKKIELKPDLARIWFEIIHTKAAGDFLEHLADYQEIQNLLSKDLIQTLNLIYSAVQRSEKETVKQIIDEALKKSDELRPFKNVLLKFAK</sequence>
<evidence type="ECO:0000313" key="2">
    <source>
        <dbReference type="EMBL" id="CAL6097939.1"/>
    </source>
</evidence>
<dbReference type="EMBL" id="CAXDID020000504">
    <property type="protein sequence ID" value="CAL6097939.1"/>
    <property type="molecule type" value="Genomic_DNA"/>
</dbReference>
<keyword evidence="3" id="KW-1185">Reference proteome</keyword>
<accession>A0AA86NDY5</accession>
<name>A0AA86NDY5_9EUKA</name>
<organism evidence="1">
    <name type="scientific">Hexamita inflata</name>
    <dbReference type="NCBI Taxonomy" id="28002"/>
    <lineage>
        <taxon>Eukaryota</taxon>
        <taxon>Metamonada</taxon>
        <taxon>Diplomonadida</taxon>
        <taxon>Hexamitidae</taxon>
        <taxon>Hexamitinae</taxon>
        <taxon>Hexamita</taxon>
    </lineage>
</organism>
<evidence type="ECO:0000313" key="3">
    <source>
        <dbReference type="Proteomes" id="UP001642409"/>
    </source>
</evidence>
<dbReference type="Proteomes" id="UP001642409">
    <property type="component" value="Unassembled WGS sequence"/>
</dbReference>
<gene>
    <name evidence="1" type="ORF">HINF_LOCUS5682</name>
    <name evidence="2" type="ORF">HINF_LOCUS69370</name>
</gene>
<reference evidence="2 3" key="2">
    <citation type="submission" date="2024-07" db="EMBL/GenBank/DDBJ databases">
        <authorList>
            <person name="Akdeniz Z."/>
        </authorList>
    </citation>
    <scope>NUCLEOTIDE SEQUENCE [LARGE SCALE GENOMIC DNA]</scope>
</reference>
<evidence type="ECO:0000313" key="1">
    <source>
        <dbReference type="EMBL" id="CAI9918037.1"/>
    </source>
</evidence>
<reference evidence="1" key="1">
    <citation type="submission" date="2023-06" db="EMBL/GenBank/DDBJ databases">
        <authorList>
            <person name="Kurt Z."/>
        </authorList>
    </citation>
    <scope>NUCLEOTIDE SEQUENCE</scope>
</reference>
<proteinExistence type="predicted"/>